<dbReference type="Gene3D" id="3.10.450.50">
    <property type="match status" value="1"/>
</dbReference>
<evidence type="ECO:0000313" key="2">
    <source>
        <dbReference type="EMBL" id="NDW05702.1"/>
    </source>
</evidence>
<evidence type="ECO:0000259" key="1">
    <source>
        <dbReference type="Pfam" id="PF12680"/>
    </source>
</evidence>
<comment type="caution">
    <text evidence="2">The sequence shown here is derived from an EMBL/GenBank/DDBJ whole genome shotgun (WGS) entry which is preliminary data.</text>
</comment>
<dbReference type="AlphaFoldDB" id="A0A6N9T549"/>
<dbReference type="Pfam" id="PF12680">
    <property type="entry name" value="SnoaL_2"/>
    <property type="match status" value="1"/>
</dbReference>
<dbReference type="InterPro" id="IPR037401">
    <property type="entry name" value="SnoaL-like"/>
</dbReference>
<name>A0A6N9T549_9HYPH</name>
<protein>
    <submittedName>
        <fullName evidence="2">Nuclear transport factor 2 family protein</fullName>
    </submittedName>
</protein>
<evidence type="ECO:0000313" key="3">
    <source>
        <dbReference type="Proteomes" id="UP000469011"/>
    </source>
</evidence>
<feature type="domain" description="SnoaL-like" evidence="1">
    <location>
        <begin position="17"/>
        <end position="103"/>
    </location>
</feature>
<gene>
    <name evidence="2" type="ORF">GTK09_14855</name>
</gene>
<dbReference type="Proteomes" id="UP000469011">
    <property type="component" value="Unassembled WGS sequence"/>
</dbReference>
<dbReference type="RefSeq" id="WP_163463945.1">
    <property type="nucleotide sequence ID" value="NZ_JAAAMG010000011.1"/>
</dbReference>
<organism evidence="2 3">
    <name type="scientific">Jiella pacifica</name>
    <dbReference type="NCBI Taxonomy" id="2696469"/>
    <lineage>
        <taxon>Bacteria</taxon>
        <taxon>Pseudomonadati</taxon>
        <taxon>Pseudomonadota</taxon>
        <taxon>Alphaproteobacteria</taxon>
        <taxon>Hyphomicrobiales</taxon>
        <taxon>Aurantimonadaceae</taxon>
        <taxon>Jiella</taxon>
    </lineage>
</organism>
<accession>A0A6N9T549</accession>
<dbReference type="InterPro" id="IPR032710">
    <property type="entry name" value="NTF2-like_dom_sf"/>
</dbReference>
<keyword evidence="3" id="KW-1185">Reference proteome</keyword>
<dbReference type="SUPFAM" id="SSF54427">
    <property type="entry name" value="NTF2-like"/>
    <property type="match status" value="1"/>
</dbReference>
<reference evidence="2 3" key="1">
    <citation type="submission" date="2020-01" db="EMBL/GenBank/DDBJ databases">
        <title>Jiella pacifica sp. nov.</title>
        <authorList>
            <person name="Xue Z."/>
            <person name="Zhu S."/>
            <person name="Chen J."/>
            <person name="Yang J."/>
        </authorList>
    </citation>
    <scope>NUCLEOTIDE SEQUENCE [LARGE SCALE GENOMIC DNA]</scope>
    <source>
        <strain evidence="2 3">40Bstr34</strain>
    </source>
</reference>
<proteinExistence type="predicted"/>
<dbReference type="EMBL" id="JAAAMG010000011">
    <property type="protein sequence ID" value="NDW05702.1"/>
    <property type="molecule type" value="Genomic_DNA"/>
</dbReference>
<sequence length="107" mass="11836">MLNMPEPLAIYFDLAPDATVAELGAVFTDDAVVHDEARRHRGIPAIRDWRVETMERTPFTARPLAVERLDDVLVVPTEVTGSFPGSPLTLTHRFALRDGRIAALEIG</sequence>